<proteinExistence type="predicted"/>
<evidence type="ECO:0000259" key="5">
    <source>
        <dbReference type="PROSITE" id="PS50977"/>
    </source>
</evidence>
<name>A0ABW2XE05_9ACTN</name>
<evidence type="ECO:0000313" key="6">
    <source>
        <dbReference type="EMBL" id="MFD0683870.1"/>
    </source>
</evidence>
<evidence type="ECO:0000313" key="7">
    <source>
        <dbReference type="Proteomes" id="UP001597063"/>
    </source>
</evidence>
<dbReference type="RefSeq" id="WP_131757965.1">
    <property type="nucleotide sequence ID" value="NZ_CAACUY010000041.1"/>
</dbReference>
<accession>A0ABW2XE05</accession>
<protein>
    <submittedName>
        <fullName evidence="6">TetR/AcrR family transcriptional regulator</fullName>
    </submittedName>
</protein>
<dbReference type="InterPro" id="IPR001647">
    <property type="entry name" value="HTH_TetR"/>
</dbReference>
<reference evidence="7" key="1">
    <citation type="journal article" date="2019" name="Int. J. Syst. Evol. Microbiol.">
        <title>The Global Catalogue of Microorganisms (GCM) 10K type strain sequencing project: providing services to taxonomists for standard genome sequencing and annotation.</title>
        <authorList>
            <consortium name="The Broad Institute Genomics Platform"/>
            <consortium name="The Broad Institute Genome Sequencing Center for Infectious Disease"/>
            <person name="Wu L."/>
            <person name="Ma J."/>
        </authorList>
    </citation>
    <scope>NUCLEOTIDE SEQUENCE [LARGE SCALE GENOMIC DNA]</scope>
    <source>
        <strain evidence="7">JCM 9371</strain>
    </source>
</reference>
<evidence type="ECO:0000256" key="2">
    <source>
        <dbReference type="ARBA" id="ARBA00023125"/>
    </source>
</evidence>
<organism evidence="6 7">
    <name type="scientific">Actinomadura fibrosa</name>
    <dbReference type="NCBI Taxonomy" id="111802"/>
    <lineage>
        <taxon>Bacteria</taxon>
        <taxon>Bacillati</taxon>
        <taxon>Actinomycetota</taxon>
        <taxon>Actinomycetes</taxon>
        <taxon>Streptosporangiales</taxon>
        <taxon>Thermomonosporaceae</taxon>
        <taxon>Actinomadura</taxon>
    </lineage>
</organism>
<dbReference type="PRINTS" id="PR00455">
    <property type="entry name" value="HTHTETR"/>
</dbReference>
<keyword evidence="3" id="KW-0804">Transcription</keyword>
<dbReference type="PANTHER" id="PTHR47506:SF1">
    <property type="entry name" value="HTH-TYPE TRANSCRIPTIONAL REGULATOR YJDC"/>
    <property type="match status" value="1"/>
</dbReference>
<dbReference type="PANTHER" id="PTHR47506">
    <property type="entry name" value="TRANSCRIPTIONAL REGULATORY PROTEIN"/>
    <property type="match status" value="1"/>
</dbReference>
<dbReference type="Gene3D" id="1.10.357.10">
    <property type="entry name" value="Tetracycline Repressor, domain 2"/>
    <property type="match status" value="1"/>
</dbReference>
<feature type="domain" description="HTH tetR-type" evidence="5">
    <location>
        <begin position="12"/>
        <end position="72"/>
    </location>
</feature>
<dbReference type="Proteomes" id="UP001597063">
    <property type="component" value="Unassembled WGS sequence"/>
</dbReference>
<evidence type="ECO:0000256" key="3">
    <source>
        <dbReference type="ARBA" id="ARBA00023163"/>
    </source>
</evidence>
<dbReference type="SUPFAM" id="SSF48498">
    <property type="entry name" value="Tetracyclin repressor-like, C-terminal domain"/>
    <property type="match status" value="1"/>
</dbReference>
<sequence length="209" mass="22663">MTDSPRPRARGADKRRRLTAAAARVLHEQGVERTTLADIAHAADVPVGNVYYYFKTKDDLVQAALSEHSAHLAELTGRLDELPDPRERLKALVETWIGQRDVAARFGCPTGTLAVELDKRADGTLDLEAGKVIGQLVDWAESQFRELGLPGPHDLAITFVAAYQGMSLMANALREPGIMTREGARLIDWLDSLAATGDRVPAPADPTGS</sequence>
<gene>
    <name evidence="6" type="ORF">ACFQZM_05125</name>
</gene>
<evidence type="ECO:0000256" key="4">
    <source>
        <dbReference type="PROSITE-ProRule" id="PRU00335"/>
    </source>
</evidence>
<keyword evidence="1" id="KW-0805">Transcription regulation</keyword>
<dbReference type="Pfam" id="PF00440">
    <property type="entry name" value="TetR_N"/>
    <property type="match status" value="1"/>
</dbReference>
<dbReference type="PROSITE" id="PS50977">
    <property type="entry name" value="HTH_TETR_2"/>
    <property type="match status" value="1"/>
</dbReference>
<evidence type="ECO:0000256" key="1">
    <source>
        <dbReference type="ARBA" id="ARBA00023015"/>
    </source>
</evidence>
<keyword evidence="7" id="KW-1185">Reference proteome</keyword>
<feature type="DNA-binding region" description="H-T-H motif" evidence="4">
    <location>
        <begin position="35"/>
        <end position="54"/>
    </location>
</feature>
<dbReference type="InterPro" id="IPR009057">
    <property type="entry name" value="Homeodomain-like_sf"/>
</dbReference>
<dbReference type="SUPFAM" id="SSF46689">
    <property type="entry name" value="Homeodomain-like"/>
    <property type="match status" value="1"/>
</dbReference>
<dbReference type="EMBL" id="JBHTGP010000003">
    <property type="protein sequence ID" value="MFD0683870.1"/>
    <property type="molecule type" value="Genomic_DNA"/>
</dbReference>
<keyword evidence="2 4" id="KW-0238">DNA-binding</keyword>
<dbReference type="InterPro" id="IPR036271">
    <property type="entry name" value="Tet_transcr_reg_TetR-rel_C_sf"/>
</dbReference>
<comment type="caution">
    <text evidence="6">The sequence shown here is derived from an EMBL/GenBank/DDBJ whole genome shotgun (WGS) entry which is preliminary data.</text>
</comment>